<keyword evidence="3" id="KW-0547">Nucleotide-binding</keyword>
<dbReference type="PROSITE" id="PS50011">
    <property type="entry name" value="PROTEIN_KINASE_DOM"/>
    <property type="match status" value="1"/>
</dbReference>
<evidence type="ECO:0000259" key="6">
    <source>
        <dbReference type="PROSITE" id="PS50011"/>
    </source>
</evidence>
<dbReference type="EMBL" id="BTSY01000007">
    <property type="protein sequence ID" value="GMT35278.1"/>
    <property type="molecule type" value="Genomic_DNA"/>
</dbReference>
<comment type="caution">
    <text evidence="7">The sequence shown here is derived from an EMBL/GenBank/DDBJ whole genome shotgun (WGS) entry which is preliminary data.</text>
</comment>
<feature type="non-terminal residue" evidence="7">
    <location>
        <position position="248"/>
    </location>
</feature>
<evidence type="ECO:0000256" key="3">
    <source>
        <dbReference type="ARBA" id="ARBA00022741"/>
    </source>
</evidence>
<keyword evidence="4" id="KW-0418">Kinase</keyword>
<organism evidence="7 8">
    <name type="scientific">Pristionchus fissidentatus</name>
    <dbReference type="NCBI Taxonomy" id="1538716"/>
    <lineage>
        <taxon>Eukaryota</taxon>
        <taxon>Metazoa</taxon>
        <taxon>Ecdysozoa</taxon>
        <taxon>Nematoda</taxon>
        <taxon>Chromadorea</taxon>
        <taxon>Rhabditida</taxon>
        <taxon>Rhabditina</taxon>
        <taxon>Diplogasteromorpha</taxon>
        <taxon>Diplogasteroidea</taxon>
        <taxon>Neodiplogasteridae</taxon>
        <taxon>Pristionchus</taxon>
    </lineage>
</organism>
<evidence type="ECO:0000256" key="4">
    <source>
        <dbReference type="ARBA" id="ARBA00022777"/>
    </source>
</evidence>
<sequence>ELKRFYYTMKQRFPYLPVKARGWRTFYLKYIRPSKDVYVNGQYRWARELSEHLIQNHSSDPDVQRFFMVDSCGVPLHKDIASYDHQDSGMKHVLNYDIRIVIDEKIESKSFMVTPKYRSSASCLKMVWKEPLHADAEKRELIQRELLILKSSDHPFITPLRHSFSTARALYLITPHYTGGSLFNACMNGPLNSEAILFYASSIALGLEYLHAKRFIYTNLSMSTVLLSHDGYPVLSDFSKCITEGGSI</sequence>
<evidence type="ECO:0000256" key="5">
    <source>
        <dbReference type="ARBA" id="ARBA00022840"/>
    </source>
</evidence>
<evidence type="ECO:0000313" key="8">
    <source>
        <dbReference type="Proteomes" id="UP001432322"/>
    </source>
</evidence>
<protein>
    <recommendedName>
        <fullName evidence="6">Protein kinase domain-containing protein</fullName>
    </recommendedName>
</protein>
<evidence type="ECO:0000256" key="2">
    <source>
        <dbReference type="ARBA" id="ARBA00022679"/>
    </source>
</evidence>
<keyword evidence="8" id="KW-1185">Reference proteome</keyword>
<dbReference type="Gene3D" id="3.30.200.20">
    <property type="entry name" value="Phosphorylase Kinase, domain 1"/>
    <property type="match status" value="1"/>
</dbReference>
<dbReference type="Gene3D" id="1.10.510.10">
    <property type="entry name" value="Transferase(Phosphotransferase) domain 1"/>
    <property type="match status" value="1"/>
</dbReference>
<evidence type="ECO:0000256" key="1">
    <source>
        <dbReference type="ARBA" id="ARBA00022527"/>
    </source>
</evidence>
<dbReference type="GO" id="GO:0005524">
    <property type="term" value="F:ATP binding"/>
    <property type="evidence" value="ECO:0007669"/>
    <property type="project" value="UniProtKB-KW"/>
</dbReference>
<dbReference type="Proteomes" id="UP001432322">
    <property type="component" value="Unassembled WGS sequence"/>
</dbReference>
<accession>A0AAV5WYD9</accession>
<reference evidence="7" key="1">
    <citation type="submission" date="2023-10" db="EMBL/GenBank/DDBJ databases">
        <title>Genome assembly of Pristionchus species.</title>
        <authorList>
            <person name="Yoshida K."/>
            <person name="Sommer R.J."/>
        </authorList>
    </citation>
    <scope>NUCLEOTIDE SEQUENCE</scope>
    <source>
        <strain evidence="7">RS5133</strain>
    </source>
</reference>
<feature type="domain" description="Protein kinase" evidence="6">
    <location>
        <begin position="96"/>
        <end position="248"/>
    </location>
</feature>
<name>A0AAV5WYD9_9BILA</name>
<dbReference type="InterPro" id="IPR000719">
    <property type="entry name" value="Prot_kinase_dom"/>
</dbReference>
<dbReference type="SUPFAM" id="SSF56112">
    <property type="entry name" value="Protein kinase-like (PK-like)"/>
    <property type="match status" value="1"/>
</dbReference>
<dbReference type="PANTHER" id="PTHR24351">
    <property type="entry name" value="RIBOSOMAL PROTEIN S6 KINASE"/>
    <property type="match status" value="1"/>
</dbReference>
<gene>
    <name evidence="7" type="ORF">PFISCL1PPCAC_26575</name>
</gene>
<feature type="non-terminal residue" evidence="7">
    <location>
        <position position="1"/>
    </location>
</feature>
<evidence type="ECO:0000313" key="7">
    <source>
        <dbReference type="EMBL" id="GMT35278.1"/>
    </source>
</evidence>
<keyword evidence="5" id="KW-0067">ATP-binding</keyword>
<keyword evidence="1" id="KW-0723">Serine/threonine-protein kinase</keyword>
<proteinExistence type="predicted"/>
<dbReference type="Pfam" id="PF00069">
    <property type="entry name" value="Pkinase"/>
    <property type="match status" value="1"/>
</dbReference>
<keyword evidence="2" id="KW-0808">Transferase</keyword>
<dbReference type="SMART" id="SM00220">
    <property type="entry name" value="S_TKc"/>
    <property type="match status" value="1"/>
</dbReference>
<dbReference type="AlphaFoldDB" id="A0AAV5WYD9"/>
<dbReference type="GO" id="GO:0004674">
    <property type="term" value="F:protein serine/threonine kinase activity"/>
    <property type="evidence" value="ECO:0007669"/>
    <property type="project" value="UniProtKB-KW"/>
</dbReference>
<dbReference type="InterPro" id="IPR011009">
    <property type="entry name" value="Kinase-like_dom_sf"/>
</dbReference>